<dbReference type="KEGG" id="ctp:CTRG_05579"/>
<dbReference type="OrthoDB" id="30195at2759"/>
<gene>
    <name evidence="1" type="ORF">CTRG_05579</name>
</gene>
<protein>
    <recommendedName>
        <fullName evidence="3">Small-subunit processome Utp12 domain-containing protein</fullName>
    </recommendedName>
</protein>
<organism evidence="1 2">
    <name type="scientific">Candida tropicalis (strain ATCC MYA-3404 / T1)</name>
    <name type="common">Yeast</name>
    <dbReference type="NCBI Taxonomy" id="294747"/>
    <lineage>
        <taxon>Eukaryota</taxon>
        <taxon>Fungi</taxon>
        <taxon>Dikarya</taxon>
        <taxon>Ascomycota</taxon>
        <taxon>Saccharomycotina</taxon>
        <taxon>Pichiomycetes</taxon>
        <taxon>Debaryomycetaceae</taxon>
        <taxon>Candida/Lodderomyces clade</taxon>
        <taxon>Candida</taxon>
    </lineage>
</organism>
<proteinExistence type="predicted"/>
<dbReference type="EMBL" id="GG692403">
    <property type="protein sequence ID" value="EER30583.1"/>
    <property type="molecule type" value="Genomic_DNA"/>
</dbReference>
<dbReference type="HOGENOM" id="CLU_608320_0_0_1"/>
<dbReference type="STRING" id="294747.C5MHN6"/>
<evidence type="ECO:0000313" key="1">
    <source>
        <dbReference type="EMBL" id="EER30583.1"/>
    </source>
</evidence>
<dbReference type="VEuPathDB" id="FungiDB:CTRG_05579"/>
<dbReference type="Proteomes" id="UP000002037">
    <property type="component" value="Unassembled WGS sequence"/>
</dbReference>
<accession>C5MHN6</accession>
<evidence type="ECO:0000313" key="2">
    <source>
        <dbReference type="Proteomes" id="UP000002037"/>
    </source>
</evidence>
<dbReference type="AlphaFoldDB" id="C5MHN6"/>
<evidence type="ECO:0008006" key="3">
    <source>
        <dbReference type="Google" id="ProtNLM"/>
    </source>
</evidence>
<reference evidence="1 2" key="1">
    <citation type="journal article" date="2009" name="Nature">
        <title>Evolution of pathogenicity and sexual reproduction in eight Candida genomes.</title>
        <authorList>
            <person name="Butler G."/>
            <person name="Rasmussen M.D."/>
            <person name="Lin M.F."/>
            <person name="Santos M.A."/>
            <person name="Sakthikumar S."/>
            <person name="Munro C.A."/>
            <person name="Rheinbay E."/>
            <person name="Grabherr M."/>
            <person name="Forche A."/>
            <person name="Reedy J.L."/>
            <person name="Agrafioti I."/>
            <person name="Arnaud M.B."/>
            <person name="Bates S."/>
            <person name="Brown A.J."/>
            <person name="Brunke S."/>
            <person name="Costanzo M.C."/>
            <person name="Fitzpatrick D.A."/>
            <person name="de Groot P.W."/>
            <person name="Harris D."/>
            <person name="Hoyer L.L."/>
            <person name="Hube B."/>
            <person name="Klis F.M."/>
            <person name="Kodira C."/>
            <person name="Lennard N."/>
            <person name="Logue M.E."/>
            <person name="Martin R."/>
            <person name="Neiman A.M."/>
            <person name="Nikolaou E."/>
            <person name="Quail M.A."/>
            <person name="Quinn J."/>
            <person name="Santos M.C."/>
            <person name="Schmitzberger F.F."/>
            <person name="Sherlock G."/>
            <person name="Shah P."/>
            <person name="Silverstein K.A."/>
            <person name="Skrzypek M.S."/>
            <person name="Soll D."/>
            <person name="Staggs R."/>
            <person name="Stansfield I."/>
            <person name="Stumpf M.P."/>
            <person name="Sudbery P.E."/>
            <person name="Srikantha T."/>
            <person name="Zeng Q."/>
            <person name="Berman J."/>
            <person name="Berriman M."/>
            <person name="Heitman J."/>
            <person name="Gow N.A."/>
            <person name="Lorenz M.C."/>
            <person name="Birren B.W."/>
            <person name="Kellis M."/>
            <person name="Cuomo C.A."/>
        </authorList>
    </citation>
    <scope>NUCLEOTIDE SEQUENCE [LARGE SCALE GENOMIC DNA]</scope>
    <source>
        <strain evidence="2">ATCC MYA-3404 / T1</strain>
    </source>
</reference>
<sequence length="450" mass="49983">MKYLVNGTKIATLIIRNGKDELRVYNIDKNGGTEVVASIILDGIIDFIWASQTSRKKRTSNGSNKESKDSDILVVLLKNNDFVIISQESEINRFNIGEEIKKLVHFDEYLWATSTNDKILKISLTGQVKEQVHAPSFTTIDINKKTVALGSSDLKIGKISRGKFVSQSEITLDEKVTKIIQGEHMVALTNDKNAYLIQDPIQKIAGDINHIQFLNYQGKDYILAINNSIYFYNGGKLENTIASDRSLMGVVCVENSLVAFWEGTNELLFKLINWNDQEISIPNGSAQLNGSGSRAHIEVPHHTKVKEIDSESLLKSLNKQKDSASIIELCSAVNDAAVVKDVTKQIGLELFPTINEGVIKDATNANLALWLKWILLFYGGHISTQQDTGSVKNLKSQLENGSKLIPHLVSIKGKLQLLKLQNEMRKKSPVGEVTTTIEDDSLIYVNGEAE</sequence>
<dbReference type="RefSeq" id="XP_002551281.1">
    <property type="nucleotide sequence ID" value="XM_002551235.1"/>
</dbReference>
<keyword evidence="2" id="KW-1185">Reference proteome</keyword>
<dbReference type="GeneID" id="8300710"/>
<dbReference type="eggNOG" id="ENOG502S6CT">
    <property type="taxonomic scope" value="Eukaryota"/>
</dbReference>
<name>C5MHN6_CANTT</name>